<dbReference type="CDD" id="cd07176">
    <property type="entry name" value="terB"/>
    <property type="match status" value="1"/>
</dbReference>
<evidence type="ECO:0000259" key="2">
    <source>
        <dbReference type="Pfam" id="PF05099"/>
    </source>
</evidence>
<name>A0ABU2L6E6_9ACTN</name>
<feature type="compositionally biased region" description="Basic and acidic residues" evidence="1">
    <location>
        <begin position="1"/>
        <end position="12"/>
    </location>
</feature>
<feature type="region of interest" description="Disordered" evidence="1">
    <location>
        <begin position="1"/>
        <end position="34"/>
    </location>
</feature>
<dbReference type="Pfam" id="PF05099">
    <property type="entry name" value="TerB"/>
    <property type="match status" value="1"/>
</dbReference>
<gene>
    <name evidence="3" type="ORF">RM780_09145</name>
</gene>
<evidence type="ECO:0000313" key="4">
    <source>
        <dbReference type="Proteomes" id="UP001183388"/>
    </source>
</evidence>
<dbReference type="InterPro" id="IPR029024">
    <property type="entry name" value="TerB-like"/>
</dbReference>
<comment type="caution">
    <text evidence="3">The sequence shown here is derived from an EMBL/GenBank/DDBJ whole genome shotgun (WGS) entry which is preliminary data.</text>
</comment>
<dbReference type="InterPro" id="IPR007791">
    <property type="entry name" value="DjlA_N"/>
</dbReference>
<feature type="compositionally biased region" description="Low complexity" evidence="1">
    <location>
        <begin position="16"/>
        <end position="29"/>
    </location>
</feature>
<evidence type="ECO:0000313" key="3">
    <source>
        <dbReference type="EMBL" id="MDT0307126.1"/>
    </source>
</evidence>
<sequence>MPMWDRIKDQAKARVSQRSPGGSGTSRSGGASGGKAQLVSALKAQLASVKTELKSGAFRDASMAVCALVAAADGTVDAAERQRVESLIVGNEVLQNFPADSLRQIFNKHVDQLVSNFSYGKNAVLQEVAKVQKKPTEARAVIQTGIVIAGADGYFAQAEAQVLREVCFALGVPPAEFEL</sequence>
<protein>
    <submittedName>
        <fullName evidence="3">TerB family tellurite resistance protein</fullName>
    </submittedName>
</protein>
<dbReference type="RefSeq" id="WP_311630063.1">
    <property type="nucleotide sequence ID" value="NZ_JAVREN010000009.1"/>
</dbReference>
<proteinExistence type="predicted"/>
<dbReference type="Proteomes" id="UP001183388">
    <property type="component" value="Unassembled WGS sequence"/>
</dbReference>
<accession>A0ABU2L6E6</accession>
<dbReference type="Gene3D" id="1.10.3680.10">
    <property type="entry name" value="TerB-like"/>
    <property type="match status" value="1"/>
</dbReference>
<dbReference type="EMBL" id="JAVREN010000009">
    <property type="protein sequence ID" value="MDT0307126.1"/>
    <property type="molecule type" value="Genomic_DNA"/>
</dbReference>
<keyword evidence="4" id="KW-1185">Reference proteome</keyword>
<evidence type="ECO:0000256" key="1">
    <source>
        <dbReference type="SAM" id="MobiDB-lite"/>
    </source>
</evidence>
<dbReference type="SUPFAM" id="SSF158682">
    <property type="entry name" value="TerB-like"/>
    <property type="match status" value="1"/>
</dbReference>
<feature type="domain" description="Co-chaperone DjlA N-terminal" evidence="2">
    <location>
        <begin position="60"/>
        <end position="178"/>
    </location>
</feature>
<organism evidence="3 4">
    <name type="scientific">Streptomyces boetiae</name>
    <dbReference type="NCBI Taxonomy" id="3075541"/>
    <lineage>
        <taxon>Bacteria</taxon>
        <taxon>Bacillati</taxon>
        <taxon>Actinomycetota</taxon>
        <taxon>Actinomycetes</taxon>
        <taxon>Kitasatosporales</taxon>
        <taxon>Streptomycetaceae</taxon>
        <taxon>Streptomyces</taxon>
    </lineage>
</organism>
<reference evidence="4" key="1">
    <citation type="submission" date="2023-07" db="EMBL/GenBank/DDBJ databases">
        <title>30 novel species of actinomycetes from the DSMZ collection.</title>
        <authorList>
            <person name="Nouioui I."/>
        </authorList>
    </citation>
    <scope>NUCLEOTIDE SEQUENCE [LARGE SCALE GENOMIC DNA]</scope>
    <source>
        <strain evidence="4">DSM 44917</strain>
    </source>
</reference>